<dbReference type="EMBL" id="RCZM01000004">
    <property type="protein sequence ID" value="TPG16310.1"/>
    <property type="molecule type" value="Genomic_DNA"/>
</dbReference>
<keyword evidence="2" id="KW-1133">Transmembrane helix</keyword>
<keyword evidence="2" id="KW-0812">Transmembrane</keyword>
<feature type="region of interest" description="Disordered" evidence="1">
    <location>
        <begin position="78"/>
        <end position="101"/>
    </location>
</feature>
<feature type="transmembrane region" description="Helical" evidence="2">
    <location>
        <begin position="48"/>
        <end position="68"/>
    </location>
</feature>
<dbReference type="AlphaFoldDB" id="A0A502CUW3"/>
<evidence type="ECO:0000313" key="4">
    <source>
        <dbReference type="Proteomes" id="UP000317722"/>
    </source>
</evidence>
<keyword evidence="2" id="KW-0472">Membrane</keyword>
<comment type="caution">
    <text evidence="3">The sequence shown here is derived from an EMBL/GenBank/DDBJ whole genome shotgun (WGS) entry which is preliminary data.</text>
</comment>
<reference evidence="3 4" key="1">
    <citation type="journal article" date="2019" name="Environ. Microbiol.">
        <title>Species interactions and distinct microbial communities in high Arctic permafrost affected cryosols are associated with the CH4 and CO2 gas fluxes.</title>
        <authorList>
            <person name="Altshuler I."/>
            <person name="Hamel J."/>
            <person name="Turney S."/>
            <person name="Magnuson E."/>
            <person name="Levesque R."/>
            <person name="Greer C."/>
            <person name="Whyte L.G."/>
        </authorList>
    </citation>
    <scope>NUCLEOTIDE SEQUENCE [LARGE SCALE GENOMIC DNA]</scope>
    <source>
        <strain evidence="3 4">S9.3A</strain>
    </source>
</reference>
<gene>
    <name evidence="3" type="ORF">EAH86_14045</name>
</gene>
<evidence type="ECO:0000256" key="2">
    <source>
        <dbReference type="SAM" id="Phobius"/>
    </source>
</evidence>
<sequence length="101" mass="10498">MVTGRVRVAGTLGPMSLSLSSVSVPSVSLSNLVVVAEEHTRELPMSPYAFGAIAFVSFLALLGVLWGFRGTAQKLAAGHVTHGSGHQQDGHAATDHQGSHH</sequence>
<feature type="compositionally biased region" description="Basic and acidic residues" evidence="1">
    <location>
        <begin position="88"/>
        <end position="101"/>
    </location>
</feature>
<evidence type="ECO:0000256" key="1">
    <source>
        <dbReference type="SAM" id="MobiDB-lite"/>
    </source>
</evidence>
<proteinExistence type="predicted"/>
<organism evidence="3 4">
    <name type="scientific">Pedococcus bigeumensis</name>
    <dbReference type="NCBI Taxonomy" id="433644"/>
    <lineage>
        <taxon>Bacteria</taxon>
        <taxon>Bacillati</taxon>
        <taxon>Actinomycetota</taxon>
        <taxon>Actinomycetes</taxon>
        <taxon>Micrococcales</taxon>
        <taxon>Intrasporangiaceae</taxon>
        <taxon>Pedococcus</taxon>
    </lineage>
</organism>
<protein>
    <submittedName>
        <fullName evidence="3">Uncharacterized protein</fullName>
    </submittedName>
</protein>
<evidence type="ECO:0000313" key="3">
    <source>
        <dbReference type="EMBL" id="TPG16310.1"/>
    </source>
</evidence>
<keyword evidence="4" id="KW-1185">Reference proteome</keyword>
<feature type="transmembrane region" description="Helical" evidence="2">
    <location>
        <begin position="12"/>
        <end position="36"/>
    </location>
</feature>
<dbReference type="Proteomes" id="UP000317722">
    <property type="component" value="Unassembled WGS sequence"/>
</dbReference>
<name>A0A502CUW3_9MICO</name>
<accession>A0A502CUW3</accession>